<comment type="similarity">
    <text evidence="1">Belongs to the peptidase C40 family.</text>
</comment>
<evidence type="ECO:0000256" key="6">
    <source>
        <dbReference type="SAM" id="SignalP"/>
    </source>
</evidence>
<gene>
    <name evidence="8" type="ORF">FYC62_13205</name>
</gene>
<keyword evidence="5" id="KW-0788">Thiol protease</keyword>
<evidence type="ECO:0000256" key="3">
    <source>
        <dbReference type="ARBA" id="ARBA00022729"/>
    </source>
</evidence>
<dbReference type="Pfam" id="PF00877">
    <property type="entry name" value="NLPC_P60"/>
    <property type="match status" value="1"/>
</dbReference>
<protein>
    <submittedName>
        <fullName evidence="8">Glycoside hydrolase</fullName>
    </submittedName>
</protein>
<keyword evidence="3 6" id="KW-0732">Signal</keyword>
<dbReference type="SUPFAM" id="SSF54001">
    <property type="entry name" value="Cysteine proteinases"/>
    <property type="match status" value="1"/>
</dbReference>
<evidence type="ECO:0000259" key="7">
    <source>
        <dbReference type="PROSITE" id="PS51935"/>
    </source>
</evidence>
<keyword evidence="9" id="KW-1185">Reference proteome</keyword>
<dbReference type="PANTHER" id="PTHR47360:SF1">
    <property type="entry name" value="ENDOPEPTIDASE NLPC-RELATED"/>
    <property type="match status" value="1"/>
</dbReference>
<dbReference type="KEGG" id="pej:FYC62_13205"/>
<dbReference type="RefSeq" id="WP_149075274.1">
    <property type="nucleotide sequence ID" value="NZ_CP043329.1"/>
</dbReference>
<dbReference type="EMBL" id="CP043329">
    <property type="protein sequence ID" value="QEK52505.1"/>
    <property type="molecule type" value="Genomic_DNA"/>
</dbReference>
<feature type="chain" id="PRO_5022916622" evidence="6">
    <location>
        <begin position="20"/>
        <end position="187"/>
    </location>
</feature>
<feature type="signal peptide" evidence="6">
    <location>
        <begin position="1"/>
        <end position="19"/>
    </location>
</feature>
<evidence type="ECO:0000313" key="9">
    <source>
        <dbReference type="Proteomes" id="UP000323653"/>
    </source>
</evidence>
<evidence type="ECO:0000256" key="1">
    <source>
        <dbReference type="ARBA" id="ARBA00007074"/>
    </source>
</evidence>
<reference evidence="8 9" key="1">
    <citation type="submission" date="2019-08" db="EMBL/GenBank/DDBJ databases">
        <title>Pedobacter sp. nov., isolated from Han river, South Korea.</title>
        <authorList>
            <person name="Lee D.-H."/>
            <person name="Kim Y.-S."/>
            <person name="Hwang E.-M."/>
            <person name="Le Tran T.C."/>
            <person name="Cha C.-J."/>
        </authorList>
    </citation>
    <scope>NUCLEOTIDE SEQUENCE [LARGE SCALE GENOMIC DNA]</scope>
    <source>
        <strain evidence="8 9">CJ43</strain>
    </source>
</reference>
<evidence type="ECO:0000256" key="5">
    <source>
        <dbReference type="ARBA" id="ARBA00022807"/>
    </source>
</evidence>
<keyword evidence="2" id="KW-0645">Protease</keyword>
<name>A0A5C0VII4_9SPHI</name>
<dbReference type="PROSITE" id="PS51935">
    <property type="entry name" value="NLPC_P60"/>
    <property type="match status" value="1"/>
</dbReference>
<feature type="domain" description="NlpC/P60" evidence="7">
    <location>
        <begin position="56"/>
        <end position="178"/>
    </location>
</feature>
<sequence>MKKIMILILLASFSLNSIAQNSKSTSSNSASKQEISDPDNLASQFFSQVMGVAISATSNTKMYQFIYDWLGTPYRLGGDTQKGVDCSGFAFQLYEKTFNTMIGSNSRNIFSMVNPISKVELKEGDLVFFKIKSKSISHVGVYIGDNKFAHASSSKGVMISNLNEPYWQRYFYKGGRLLESIKDKMQN</sequence>
<dbReference type="Gene3D" id="3.90.1720.10">
    <property type="entry name" value="endopeptidase domain like (from Nostoc punctiforme)"/>
    <property type="match status" value="1"/>
</dbReference>
<dbReference type="GO" id="GO:0006508">
    <property type="term" value="P:proteolysis"/>
    <property type="evidence" value="ECO:0007669"/>
    <property type="project" value="UniProtKB-KW"/>
</dbReference>
<dbReference type="PANTHER" id="PTHR47360">
    <property type="entry name" value="MUREIN DD-ENDOPEPTIDASE MEPS/MUREIN LD-CARBOXYPEPTIDASE"/>
    <property type="match status" value="1"/>
</dbReference>
<dbReference type="InterPro" id="IPR052062">
    <property type="entry name" value="Murein_DD/LD_carboxypeptidase"/>
</dbReference>
<keyword evidence="4 8" id="KW-0378">Hydrolase</keyword>
<dbReference type="GO" id="GO:0008234">
    <property type="term" value="F:cysteine-type peptidase activity"/>
    <property type="evidence" value="ECO:0007669"/>
    <property type="project" value="UniProtKB-KW"/>
</dbReference>
<dbReference type="InterPro" id="IPR038765">
    <property type="entry name" value="Papain-like_cys_pep_sf"/>
</dbReference>
<dbReference type="Proteomes" id="UP000323653">
    <property type="component" value="Chromosome"/>
</dbReference>
<evidence type="ECO:0000256" key="4">
    <source>
        <dbReference type="ARBA" id="ARBA00022801"/>
    </source>
</evidence>
<evidence type="ECO:0000256" key="2">
    <source>
        <dbReference type="ARBA" id="ARBA00022670"/>
    </source>
</evidence>
<evidence type="ECO:0000313" key="8">
    <source>
        <dbReference type="EMBL" id="QEK52505.1"/>
    </source>
</evidence>
<dbReference type="AlphaFoldDB" id="A0A5C0VII4"/>
<dbReference type="InterPro" id="IPR000064">
    <property type="entry name" value="NLP_P60_dom"/>
</dbReference>
<proteinExistence type="inferred from homology"/>
<organism evidence="8 9">
    <name type="scientific">Pedobacter aquae</name>
    <dbReference type="NCBI Taxonomy" id="2605747"/>
    <lineage>
        <taxon>Bacteria</taxon>
        <taxon>Pseudomonadati</taxon>
        <taxon>Bacteroidota</taxon>
        <taxon>Sphingobacteriia</taxon>
        <taxon>Sphingobacteriales</taxon>
        <taxon>Sphingobacteriaceae</taxon>
        <taxon>Pedobacter</taxon>
    </lineage>
</organism>
<accession>A0A5C0VII4</accession>